<feature type="transmembrane region" description="Helical" evidence="2">
    <location>
        <begin position="286"/>
        <end position="307"/>
    </location>
</feature>
<gene>
    <name evidence="4" type="ORF">F7Q99_08390</name>
</gene>
<dbReference type="InterPro" id="IPR000326">
    <property type="entry name" value="PAP2/HPO"/>
</dbReference>
<evidence type="ECO:0000313" key="5">
    <source>
        <dbReference type="Proteomes" id="UP000450000"/>
    </source>
</evidence>
<feature type="transmembrane region" description="Helical" evidence="2">
    <location>
        <begin position="102"/>
        <end position="122"/>
    </location>
</feature>
<evidence type="ECO:0000256" key="2">
    <source>
        <dbReference type="SAM" id="Phobius"/>
    </source>
</evidence>
<evidence type="ECO:0000259" key="3">
    <source>
        <dbReference type="Pfam" id="PF01569"/>
    </source>
</evidence>
<dbReference type="OrthoDB" id="4870188at2"/>
<feature type="compositionally biased region" description="Basic and acidic residues" evidence="1">
    <location>
        <begin position="59"/>
        <end position="68"/>
    </location>
</feature>
<proteinExistence type="predicted"/>
<keyword evidence="2" id="KW-0812">Transmembrane</keyword>
<dbReference type="Proteomes" id="UP000450000">
    <property type="component" value="Unassembled WGS sequence"/>
</dbReference>
<feature type="transmembrane region" description="Helical" evidence="2">
    <location>
        <begin position="230"/>
        <end position="250"/>
    </location>
</feature>
<accession>A0A6N7KLP1</accession>
<keyword evidence="2" id="KW-0472">Membrane</keyword>
<feature type="transmembrane region" description="Helical" evidence="2">
    <location>
        <begin position="262"/>
        <end position="280"/>
    </location>
</feature>
<dbReference type="SUPFAM" id="SSF48317">
    <property type="entry name" value="Acid phosphatase/Vanadium-dependent haloperoxidase"/>
    <property type="match status" value="1"/>
</dbReference>
<dbReference type="Gene3D" id="1.20.144.10">
    <property type="entry name" value="Phosphatidic acid phosphatase type 2/haloperoxidase"/>
    <property type="match status" value="1"/>
</dbReference>
<keyword evidence="2" id="KW-1133">Transmembrane helix</keyword>
<feature type="region of interest" description="Disordered" evidence="1">
    <location>
        <begin position="1"/>
        <end position="101"/>
    </location>
</feature>
<evidence type="ECO:0000256" key="1">
    <source>
        <dbReference type="SAM" id="MobiDB-lite"/>
    </source>
</evidence>
<name>A0A6N7KLP1_9ACTN</name>
<dbReference type="InterPro" id="IPR036938">
    <property type="entry name" value="PAP2/HPO_sf"/>
</dbReference>
<feature type="transmembrane region" description="Helical" evidence="2">
    <location>
        <begin position="160"/>
        <end position="179"/>
    </location>
</feature>
<dbReference type="AlphaFoldDB" id="A0A6N7KLP1"/>
<dbReference type="CDD" id="cd03392">
    <property type="entry name" value="PAP2_like_2"/>
    <property type="match status" value="1"/>
</dbReference>
<sequence>MMCGIAEGARRRRAVDVVSSQMDSEPQPLAEPSAGPPFGAGPRMGREDNQAVPYGTAHTEGRSTDRPTHTPRGARSGDHPSRPGALPPAPGRRFRVPGRARGSAAGPAVAAGLLVLVSWQVAVDGPLLGLDRLVRHDVGSARHDLHSALLDRLGHALADLGSSVPAIPVLLVAGGLAAWRSRRAGAARWWLPMPVAALTSGLIPLLVVPAKAAFARPGPLGDPLLPGQWGWYPSGHTATATLSYGVAVLLLARTAGVHVARVLRAVAVLLAVGVGAGLVWSDFHWLLDVVASWCLAALVLWSLARWLPRPGGGGRTQASGSSASGSSLR</sequence>
<protein>
    <submittedName>
        <fullName evidence="4">Phosphatase PAP2 family protein</fullName>
    </submittedName>
</protein>
<evidence type="ECO:0000313" key="4">
    <source>
        <dbReference type="EMBL" id="MQS12311.1"/>
    </source>
</evidence>
<comment type="caution">
    <text evidence="4">The sequence shown here is derived from an EMBL/GenBank/DDBJ whole genome shotgun (WGS) entry which is preliminary data.</text>
</comment>
<organism evidence="4 5">
    <name type="scientific">Streptomyces kaniharaensis</name>
    <dbReference type="NCBI Taxonomy" id="212423"/>
    <lineage>
        <taxon>Bacteria</taxon>
        <taxon>Bacillati</taxon>
        <taxon>Actinomycetota</taxon>
        <taxon>Actinomycetes</taxon>
        <taxon>Kitasatosporales</taxon>
        <taxon>Streptomycetaceae</taxon>
        <taxon>Streptomyces</taxon>
    </lineage>
</organism>
<keyword evidence="5" id="KW-1185">Reference proteome</keyword>
<dbReference type="Pfam" id="PF01569">
    <property type="entry name" value="PAP2"/>
    <property type="match status" value="1"/>
</dbReference>
<reference evidence="4 5" key="1">
    <citation type="submission" date="2019-09" db="EMBL/GenBank/DDBJ databases">
        <title>Genome Sequences of Streptomyces kaniharaensis ATCC 21070.</title>
        <authorList>
            <person name="Zhu W."/>
            <person name="De Crecy-Lagard V."/>
            <person name="Richards N.G."/>
        </authorList>
    </citation>
    <scope>NUCLEOTIDE SEQUENCE [LARGE SCALE GENOMIC DNA]</scope>
    <source>
        <strain evidence="4 5">SF-557</strain>
    </source>
</reference>
<dbReference type="EMBL" id="WBOF01000001">
    <property type="protein sequence ID" value="MQS12311.1"/>
    <property type="molecule type" value="Genomic_DNA"/>
</dbReference>
<feature type="domain" description="Phosphatidic acid phosphatase type 2/haloperoxidase" evidence="3">
    <location>
        <begin position="201"/>
        <end position="308"/>
    </location>
</feature>
<feature type="transmembrane region" description="Helical" evidence="2">
    <location>
        <begin position="191"/>
        <end position="210"/>
    </location>
</feature>